<evidence type="ECO:0000256" key="1">
    <source>
        <dbReference type="SAM" id="MobiDB-lite"/>
    </source>
</evidence>
<feature type="compositionally biased region" description="Gly residues" evidence="1">
    <location>
        <begin position="830"/>
        <end position="842"/>
    </location>
</feature>
<feature type="region of interest" description="Disordered" evidence="1">
    <location>
        <begin position="405"/>
        <end position="463"/>
    </location>
</feature>
<feature type="compositionally biased region" description="Low complexity" evidence="1">
    <location>
        <begin position="1094"/>
        <end position="1121"/>
    </location>
</feature>
<dbReference type="PROSITE" id="PS50042">
    <property type="entry name" value="CNMP_BINDING_3"/>
    <property type="match status" value="1"/>
</dbReference>
<feature type="compositionally biased region" description="Low complexity" evidence="1">
    <location>
        <begin position="653"/>
        <end position="666"/>
    </location>
</feature>
<dbReference type="PROSITE" id="PS00888">
    <property type="entry name" value="CNMP_BINDING_1"/>
    <property type="match status" value="1"/>
</dbReference>
<feature type="region of interest" description="Disordered" evidence="1">
    <location>
        <begin position="571"/>
        <end position="675"/>
    </location>
</feature>
<feature type="compositionally biased region" description="Gly residues" evidence="1">
    <location>
        <begin position="449"/>
        <end position="463"/>
    </location>
</feature>
<dbReference type="SUPFAM" id="SSF51206">
    <property type="entry name" value="cAMP-binding domain-like"/>
    <property type="match status" value="1"/>
</dbReference>
<evidence type="ECO:0000313" key="3">
    <source>
        <dbReference type="EMBL" id="CEM28425.1"/>
    </source>
</evidence>
<dbReference type="InterPro" id="IPR018488">
    <property type="entry name" value="cNMP-bd_CS"/>
</dbReference>
<dbReference type="InterPro" id="IPR018490">
    <property type="entry name" value="cNMP-bd_dom_sf"/>
</dbReference>
<feature type="region of interest" description="Disordered" evidence="1">
    <location>
        <begin position="110"/>
        <end position="141"/>
    </location>
</feature>
<name>A0A0G4GGD9_9ALVE</name>
<proteinExistence type="predicted"/>
<feature type="compositionally biased region" description="Basic and acidic residues" evidence="1">
    <location>
        <begin position="315"/>
        <end position="326"/>
    </location>
</feature>
<dbReference type="InterPro" id="IPR000595">
    <property type="entry name" value="cNMP-bd_dom"/>
</dbReference>
<sequence length="1261" mass="134562">MATKTHATLAKTSGVKDVGAFSKILKVAPKDRKKDQLLVMETALKGHPFVPPLKVKKDLALELYRNMRLEQPLENFVLARQGTTTPAFIILLAGDVVAIDETCVETGATAELSLTEDREANQSGEGGEGEGSEDGSASPSSPMAYGAWKVVHRYGVWDLLPTAKPGDSNPFMPAPFTLKVTSEAAALAVMSCEDYVRQIEASKVEPLVDALRLAFPSCAWQDTMKMAVSAKKICCARGSRIVRRGAPANRFFVVMSGTCAAVRRSNYRPGAPAGAGGMYAGATGFLEGGGSASASQMLPLGTSGTTAVSVMGGEDAEKQERADGEGGKAGGGGTQGGSGGPEDEFDWSKYEEPDTAPEKGPWSARRSADPRVYTFPQKEDWDFMDMCVTSAAPFARFRRAAGEAPSPAVSVSFPDPSSSEMGSGGTGAISAEGGGARGRSPPADPHRGLQGGPGVGGGVGVGRAGTRTALAEEEDSKDALSVFAEGLVSGALITAALCVAGAAVPFELRGRKPSKEKFRLEFSFDPTKAHSETEWAKWRAWKEDWFAKKELMETRAEAIAVARRCMRAAVDAVDRDSEVSSEVGKGTEIKEEKEKEGKSPEGAKPNEKEGEKSAASPSTRERPPKLPPLTRDYDSLVYSNTPSSAGQSRRKISASSSKPSPLALNSPTDAPPITPHKRLSIAAYSEASPHHSKLRREKRNSIPEVIVGRTFKVNVFSGGSTPSSKGDRKIRLVGEHREMGRRIRVREMGNDGVEGGRKSVYGDVNRRRRAKIGNAEGGFTTLTNMAVAGDDAATKEKQKGSTEQSPKKGSASPSPHQSPTVKLPQPTGGTSTGEGGFQMGGKGGKDTSPATAVSGLSPSGRGGETLQSLAVFEPEALAGCNVEAVMMAGSFFGAESFLTIAQQQQVLQQQQQQQRVSSQDPTQSVYGGAGGLIPPQQSQVFTSQIFGGQAGIEGGGGATAGVGGSQYLQTIIAVTRVELLTFDRLAFRKVVPRYLSEQIKNVLGAKIDFLAQRSESLHPARVGQRMWKAQEDQTLRSLRGTIGARPDLYMKQWHSRQATKKVVSQQVLKEMTLQLDPVTAFDPKFCRRNGLTVTETSVSKSKSRNNNQQQTGTGNRGSTNSVHSVSFLGDAQEAATSAGTTVSSLPLSPKDKQKLRLQETETVLKRRASFCRRNASLFASAPSLHVDASNDGFDRAAAIRKFQHLRKAAAVDTLHPLSLAENFTQLSLTVNPMPWTEVYERDDNSPTQKRSESLFKLRELV</sequence>
<feature type="compositionally biased region" description="Polar residues" evidence="1">
    <location>
        <begin position="848"/>
        <end position="857"/>
    </location>
</feature>
<feature type="compositionally biased region" description="Polar residues" evidence="1">
    <location>
        <begin position="637"/>
        <end position="647"/>
    </location>
</feature>
<gene>
    <name evidence="3" type="ORF">Cvel_4660</name>
</gene>
<dbReference type="PANTHER" id="PTHR23011:SF28">
    <property type="entry name" value="CYCLIC NUCLEOTIDE-BINDING DOMAIN CONTAINING PROTEIN"/>
    <property type="match status" value="1"/>
</dbReference>
<dbReference type="AlphaFoldDB" id="A0A0G4GGD9"/>
<feature type="compositionally biased region" description="Basic and acidic residues" evidence="1">
    <location>
        <begin position="585"/>
        <end position="612"/>
    </location>
</feature>
<feature type="compositionally biased region" description="Polar residues" evidence="1">
    <location>
        <begin position="811"/>
        <end position="820"/>
    </location>
</feature>
<feature type="region of interest" description="Disordered" evidence="1">
    <location>
        <begin position="1094"/>
        <end position="1123"/>
    </location>
</feature>
<dbReference type="EMBL" id="CDMZ01001170">
    <property type="protein sequence ID" value="CEM28425.1"/>
    <property type="molecule type" value="Genomic_DNA"/>
</dbReference>
<organism evidence="3">
    <name type="scientific">Chromera velia CCMP2878</name>
    <dbReference type="NCBI Taxonomy" id="1169474"/>
    <lineage>
        <taxon>Eukaryota</taxon>
        <taxon>Sar</taxon>
        <taxon>Alveolata</taxon>
        <taxon>Colpodellida</taxon>
        <taxon>Chromeraceae</taxon>
        <taxon>Chromera</taxon>
    </lineage>
</organism>
<feature type="compositionally biased region" description="Gly residues" evidence="1">
    <location>
        <begin position="422"/>
        <end position="437"/>
    </location>
</feature>
<accession>A0A0G4GGD9</accession>
<dbReference type="VEuPathDB" id="CryptoDB:Cvel_4660"/>
<reference evidence="3" key="1">
    <citation type="submission" date="2014-11" db="EMBL/GenBank/DDBJ databases">
        <authorList>
            <person name="Otto D Thomas"/>
            <person name="Naeem Raeece"/>
        </authorList>
    </citation>
    <scope>NUCLEOTIDE SEQUENCE</scope>
</reference>
<feature type="domain" description="Cyclic nucleotide-binding" evidence="2">
    <location>
        <begin position="195"/>
        <end position="266"/>
    </location>
</feature>
<protein>
    <recommendedName>
        <fullName evidence="2">Cyclic nucleotide-binding domain-containing protein</fullName>
    </recommendedName>
</protein>
<feature type="compositionally biased region" description="Gly residues" evidence="1">
    <location>
        <begin position="327"/>
        <end position="340"/>
    </location>
</feature>
<dbReference type="PANTHER" id="PTHR23011">
    <property type="entry name" value="CYCLIC NUCLEOTIDE-BINDING DOMAIN CONTAINING PROTEIN"/>
    <property type="match status" value="1"/>
</dbReference>
<feature type="region of interest" description="Disordered" evidence="1">
    <location>
        <begin position="314"/>
        <end position="367"/>
    </location>
</feature>
<evidence type="ECO:0000259" key="2">
    <source>
        <dbReference type="PROSITE" id="PS50042"/>
    </source>
</evidence>
<feature type="region of interest" description="Disordered" evidence="1">
    <location>
        <begin position="792"/>
        <end position="862"/>
    </location>
</feature>